<dbReference type="GO" id="GO:0034727">
    <property type="term" value="P:piecemeal microautophagy of the nucleus"/>
    <property type="evidence" value="ECO:0007669"/>
    <property type="project" value="TreeGrafter"/>
</dbReference>
<proteinExistence type="inferred from homology"/>
<dbReference type="GO" id="GO:0005737">
    <property type="term" value="C:cytoplasm"/>
    <property type="evidence" value="ECO:0007669"/>
    <property type="project" value="UniProtKB-SubCell"/>
</dbReference>
<feature type="domain" description="Peptidase C54 catalytic" evidence="12">
    <location>
        <begin position="88"/>
        <end position="362"/>
    </location>
</feature>
<name>A0A9Q0RT18_BLOTA</name>
<keyword evidence="7" id="KW-0788">Thiol protease</keyword>
<keyword evidence="6 11" id="KW-0378">Hydrolase</keyword>
<comment type="similarity">
    <text evidence="2 11">Belongs to the peptidase C54 family.</text>
</comment>
<keyword evidence="3" id="KW-0813">Transport</keyword>
<dbReference type="GO" id="GO:0004197">
    <property type="term" value="F:cysteine-type endopeptidase activity"/>
    <property type="evidence" value="ECO:0007669"/>
    <property type="project" value="TreeGrafter"/>
</dbReference>
<evidence type="ECO:0000256" key="3">
    <source>
        <dbReference type="ARBA" id="ARBA00022448"/>
    </source>
</evidence>
<dbReference type="GO" id="GO:0019786">
    <property type="term" value="F:protein-phosphatidylethanolamide deconjugating activity"/>
    <property type="evidence" value="ECO:0007669"/>
    <property type="project" value="InterPro"/>
</dbReference>
<dbReference type="GO" id="GO:0000045">
    <property type="term" value="P:autophagosome assembly"/>
    <property type="evidence" value="ECO:0007669"/>
    <property type="project" value="TreeGrafter"/>
</dbReference>
<dbReference type="PANTHER" id="PTHR22624:SF52">
    <property type="entry name" value="CYSTEINE PROTEASE"/>
    <property type="match status" value="1"/>
</dbReference>
<keyword evidence="5 11" id="KW-0645">Protease</keyword>
<keyword evidence="8 11" id="KW-0653">Protein transport</keyword>
<comment type="function">
    <text evidence="11">Cysteine protease that plays a key role in autophagy by mediating both proteolytic activation and delipidation of ATG8 family proteins.</text>
</comment>
<evidence type="ECO:0000313" key="13">
    <source>
        <dbReference type="EMBL" id="KAJ6225381.1"/>
    </source>
</evidence>
<dbReference type="SUPFAM" id="SSF54001">
    <property type="entry name" value="Cysteine proteinases"/>
    <property type="match status" value="1"/>
</dbReference>
<keyword evidence="9 11" id="KW-0072">Autophagy</keyword>
<comment type="subcellular location">
    <subcellularLocation>
        <location evidence="1 11">Cytoplasm</location>
    </subcellularLocation>
</comment>
<dbReference type="GO" id="GO:0000423">
    <property type="term" value="P:mitophagy"/>
    <property type="evidence" value="ECO:0007669"/>
    <property type="project" value="TreeGrafter"/>
</dbReference>
<protein>
    <recommendedName>
        <fullName evidence="11">Cysteine protease</fullName>
        <ecNumber evidence="11">3.4.22.-</ecNumber>
    </recommendedName>
</protein>
<evidence type="ECO:0000256" key="4">
    <source>
        <dbReference type="ARBA" id="ARBA00022490"/>
    </source>
</evidence>
<comment type="catalytic activity">
    <reaction evidence="10">
        <text>[protein]-C-terminal L-amino acid-glycyl-phosphatidylethanolamide + H2O = [protein]-C-terminal L-amino acid-glycine + a 1,2-diacyl-sn-glycero-3-phosphoethanolamine</text>
        <dbReference type="Rhea" id="RHEA:67548"/>
        <dbReference type="Rhea" id="RHEA-COMP:17323"/>
        <dbReference type="Rhea" id="RHEA-COMP:17324"/>
        <dbReference type="ChEBI" id="CHEBI:15377"/>
        <dbReference type="ChEBI" id="CHEBI:64612"/>
        <dbReference type="ChEBI" id="CHEBI:172940"/>
        <dbReference type="ChEBI" id="CHEBI:172941"/>
    </reaction>
    <physiologicalReaction direction="left-to-right" evidence="10">
        <dbReference type="Rhea" id="RHEA:67549"/>
    </physiologicalReaction>
</comment>
<evidence type="ECO:0000313" key="14">
    <source>
        <dbReference type="Proteomes" id="UP001142055"/>
    </source>
</evidence>
<accession>A0A9Q0RT18</accession>
<keyword evidence="4 11" id="KW-0963">Cytoplasm</keyword>
<gene>
    <name evidence="13" type="ORF">RDWZM_003926</name>
</gene>
<dbReference type="PANTHER" id="PTHR22624">
    <property type="entry name" value="CYSTEINE PROTEASE ATG4"/>
    <property type="match status" value="1"/>
</dbReference>
<evidence type="ECO:0000256" key="2">
    <source>
        <dbReference type="ARBA" id="ARBA00010958"/>
    </source>
</evidence>
<evidence type="ECO:0000256" key="11">
    <source>
        <dbReference type="RuleBase" id="RU363115"/>
    </source>
</evidence>
<keyword evidence="14" id="KW-1185">Reference proteome</keyword>
<evidence type="ECO:0000256" key="10">
    <source>
        <dbReference type="ARBA" id="ARBA00029362"/>
    </source>
</evidence>
<dbReference type="Proteomes" id="UP001142055">
    <property type="component" value="Chromosome 1"/>
</dbReference>
<evidence type="ECO:0000256" key="1">
    <source>
        <dbReference type="ARBA" id="ARBA00004496"/>
    </source>
</evidence>
<dbReference type="GO" id="GO:0035973">
    <property type="term" value="P:aggrephagy"/>
    <property type="evidence" value="ECO:0007669"/>
    <property type="project" value="TreeGrafter"/>
</dbReference>
<organism evidence="13 14">
    <name type="scientific">Blomia tropicalis</name>
    <name type="common">Mite</name>
    <dbReference type="NCBI Taxonomy" id="40697"/>
    <lineage>
        <taxon>Eukaryota</taxon>
        <taxon>Metazoa</taxon>
        <taxon>Ecdysozoa</taxon>
        <taxon>Arthropoda</taxon>
        <taxon>Chelicerata</taxon>
        <taxon>Arachnida</taxon>
        <taxon>Acari</taxon>
        <taxon>Acariformes</taxon>
        <taxon>Sarcoptiformes</taxon>
        <taxon>Astigmata</taxon>
        <taxon>Glycyphagoidea</taxon>
        <taxon>Echimyopodidae</taxon>
        <taxon>Blomia</taxon>
    </lineage>
</organism>
<dbReference type="InterPro" id="IPR038765">
    <property type="entry name" value="Papain-like_cys_pep_sf"/>
</dbReference>
<dbReference type="GO" id="GO:0015031">
    <property type="term" value="P:protein transport"/>
    <property type="evidence" value="ECO:0007669"/>
    <property type="project" value="UniProtKB-KW"/>
</dbReference>
<evidence type="ECO:0000256" key="5">
    <source>
        <dbReference type="ARBA" id="ARBA00022670"/>
    </source>
</evidence>
<dbReference type="AlphaFoldDB" id="A0A9Q0RT18"/>
<evidence type="ECO:0000256" key="9">
    <source>
        <dbReference type="ARBA" id="ARBA00023006"/>
    </source>
</evidence>
<comment type="caution">
    <text evidence="13">The sequence shown here is derived from an EMBL/GenBank/DDBJ whole genome shotgun (WGS) entry which is preliminary data.</text>
</comment>
<dbReference type="OMA" id="DSFHCSW"/>
<dbReference type="EC" id="3.4.22.-" evidence="11"/>
<sequence length="439" mass="51111">MASDLIAIKRHYIDDQLNVPESDNTVGNSKITLTSMWNNIKYGFQNTFRQPKFDFKSPICLLGQLYHIKMSDSVPMTDRQTSTNYIFEKFKNDFTNLLWMTYRKDFIPLLSSDITTDCGWGCMIRSGQMILAQALRIHLFGHRRCDSDIMIHRMIVTWFIDSPDQSLCPFSIHQFVSLGQKLGRRPGDWFGPSSVSFLINTLENGGHENQLLKNICCYVAQDCTIYLQDVLDQCQTINEEENNHNSKEWKSILILVPTRLGTESYNPIYSSTIKDLLSLTCCIGIIGGRPKHSLYFVGFQDDKLIYMDPHYSQRTIDINDPQFSLESYHCNKPRKMPIHLIDPSCTVGFFFRTREDYDDFVEYIEERQQHSTSNGNNNSFQHQYHPIFMLHRGRNIETTTGINKKHDSQKDRILRMRYRMVDSHGNVQNIVNGEDFVLL</sequence>
<reference evidence="13" key="1">
    <citation type="submission" date="2022-12" db="EMBL/GenBank/DDBJ databases">
        <title>Genome assemblies of Blomia tropicalis.</title>
        <authorList>
            <person name="Cui Y."/>
        </authorList>
    </citation>
    <scope>NUCLEOTIDE SEQUENCE</scope>
    <source>
        <tissue evidence="13">Adult mites</tissue>
    </source>
</reference>
<evidence type="ECO:0000256" key="6">
    <source>
        <dbReference type="ARBA" id="ARBA00022801"/>
    </source>
</evidence>
<dbReference type="InterPro" id="IPR005078">
    <property type="entry name" value="Peptidase_C54"/>
</dbReference>
<dbReference type="GO" id="GO:0016485">
    <property type="term" value="P:protein processing"/>
    <property type="evidence" value="ECO:0007669"/>
    <property type="project" value="TreeGrafter"/>
</dbReference>
<evidence type="ECO:0000259" key="12">
    <source>
        <dbReference type="Pfam" id="PF03416"/>
    </source>
</evidence>
<evidence type="ECO:0000256" key="8">
    <source>
        <dbReference type="ARBA" id="ARBA00022927"/>
    </source>
</evidence>
<dbReference type="InterPro" id="IPR046792">
    <property type="entry name" value="Peptidase_C54_cat"/>
</dbReference>
<dbReference type="EMBL" id="JAPWDV010000001">
    <property type="protein sequence ID" value="KAJ6225381.1"/>
    <property type="molecule type" value="Genomic_DNA"/>
</dbReference>
<dbReference type="Pfam" id="PF03416">
    <property type="entry name" value="Peptidase_C54"/>
    <property type="match status" value="1"/>
</dbReference>
<evidence type="ECO:0000256" key="7">
    <source>
        <dbReference type="ARBA" id="ARBA00022807"/>
    </source>
</evidence>